<feature type="domain" description="PilZ" evidence="1">
    <location>
        <begin position="60"/>
        <end position="161"/>
    </location>
</feature>
<dbReference type="GO" id="GO:0035438">
    <property type="term" value="F:cyclic-di-GMP binding"/>
    <property type="evidence" value="ECO:0007669"/>
    <property type="project" value="InterPro"/>
</dbReference>
<reference evidence="2 3" key="1">
    <citation type="journal article" date="2020" name="ISME J.">
        <title>Enrichment and physiological characterization of a novel comammox Nitrospira indicates ammonium inhibition of complete nitrification.</title>
        <authorList>
            <person name="Sakoula D."/>
            <person name="Koch H."/>
            <person name="Frank J."/>
            <person name="Jetten M.S.M."/>
            <person name="van Kessel M.A.H.J."/>
            <person name="Lucker S."/>
        </authorList>
    </citation>
    <scope>NUCLEOTIDE SEQUENCE [LARGE SCALE GENOMIC DNA]</scope>
    <source>
        <strain evidence="2">Comreactor17</strain>
    </source>
</reference>
<dbReference type="Gene3D" id="2.40.10.220">
    <property type="entry name" value="predicted glycosyltransferase like domains"/>
    <property type="match status" value="1"/>
</dbReference>
<gene>
    <name evidence="2" type="ORF">Nkreftii_004001</name>
</gene>
<dbReference type="SUPFAM" id="SSF141371">
    <property type="entry name" value="PilZ domain-like"/>
    <property type="match status" value="1"/>
</dbReference>
<dbReference type="Proteomes" id="UP000593737">
    <property type="component" value="Chromosome"/>
</dbReference>
<dbReference type="AlphaFoldDB" id="A0A7S8J0G8"/>
<accession>A0A7S8J0G8</accession>
<dbReference type="InterPro" id="IPR009875">
    <property type="entry name" value="PilZ_domain"/>
</dbReference>
<protein>
    <recommendedName>
        <fullName evidence="1">PilZ domain-containing protein</fullName>
    </recommendedName>
</protein>
<organism evidence="2 3">
    <name type="scientific">Candidatus Nitrospira kreftii</name>
    <dbReference type="NCBI Taxonomy" id="2652173"/>
    <lineage>
        <taxon>Bacteria</taxon>
        <taxon>Pseudomonadati</taxon>
        <taxon>Nitrospirota</taxon>
        <taxon>Nitrospiria</taxon>
        <taxon>Nitrospirales</taxon>
        <taxon>Nitrospiraceae</taxon>
        <taxon>Nitrospira</taxon>
    </lineage>
</organism>
<evidence type="ECO:0000313" key="3">
    <source>
        <dbReference type="Proteomes" id="UP000593737"/>
    </source>
</evidence>
<dbReference type="KEGG" id="nkf:Nkreftii_004001"/>
<proteinExistence type="predicted"/>
<name>A0A7S8J0G8_9BACT</name>
<evidence type="ECO:0000313" key="2">
    <source>
        <dbReference type="EMBL" id="QPD06227.1"/>
    </source>
</evidence>
<sequence length="173" mass="19606">MGRTTSNITCPTCHAAKVRLASRKGFSDALLGGLTIYPFRCQLCADRFRKFLGCRTLNPRRSFDRVDVSFPVWFRPHRIPGSPRLGQEGVIENLSIRGCRIRTTALVILGSRLELEFQYSNDSLPITIAEAVVRSSGGDGKVGLRFTRLHRGEERRIRRIIDVWLPEPMSSYI</sequence>
<dbReference type="Pfam" id="PF07238">
    <property type="entry name" value="PilZ"/>
    <property type="match status" value="1"/>
</dbReference>
<evidence type="ECO:0000259" key="1">
    <source>
        <dbReference type="Pfam" id="PF07238"/>
    </source>
</evidence>
<dbReference type="EMBL" id="CP047423">
    <property type="protein sequence ID" value="QPD06227.1"/>
    <property type="molecule type" value="Genomic_DNA"/>
</dbReference>